<gene>
    <name evidence="1" type="ORF">DY000_02032640</name>
</gene>
<accession>A0ABQ7DHW3</accession>
<proteinExistence type="predicted"/>
<evidence type="ECO:0000313" key="2">
    <source>
        <dbReference type="Proteomes" id="UP000266723"/>
    </source>
</evidence>
<sequence>MTVSMGEKDGTQTAAASLVKLSSAASPVKLSVAASPVKLSAAASLAKFSVSVSLVKLLHHVSPVKPSAAASPTKFFTAVSPLRIYVIYVETKGLLCSLSMPPSSLLDTSVISRRDASVISPRRLRDLSWSSDASVISQTPPL</sequence>
<keyword evidence="2" id="KW-1185">Reference proteome</keyword>
<name>A0ABQ7DHW3_BRACR</name>
<protein>
    <recommendedName>
        <fullName evidence="3">REJ domain-containing protein</fullName>
    </recommendedName>
</protein>
<reference evidence="1 2" key="1">
    <citation type="journal article" date="2020" name="BMC Genomics">
        <title>Intraspecific diversification of the crop wild relative Brassica cretica Lam. using demographic model selection.</title>
        <authorList>
            <person name="Kioukis A."/>
            <person name="Michalopoulou V.A."/>
            <person name="Briers L."/>
            <person name="Pirintsos S."/>
            <person name="Studholme D.J."/>
            <person name="Pavlidis P."/>
            <person name="Sarris P.F."/>
        </authorList>
    </citation>
    <scope>NUCLEOTIDE SEQUENCE [LARGE SCALE GENOMIC DNA]</scope>
    <source>
        <strain evidence="2">cv. PFS-1207/04</strain>
    </source>
</reference>
<evidence type="ECO:0008006" key="3">
    <source>
        <dbReference type="Google" id="ProtNLM"/>
    </source>
</evidence>
<dbReference type="EMBL" id="QGKV02000649">
    <property type="protein sequence ID" value="KAF3576491.1"/>
    <property type="molecule type" value="Genomic_DNA"/>
</dbReference>
<comment type="caution">
    <text evidence="1">The sequence shown here is derived from an EMBL/GenBank/DDBJ whole genome shotgun (WGS) entry which is preliminary data.</text>
</comment>
<dbReference type="Proteomes" id="UP000266723">
    <property type="component" value="Unassembled WGS sequence"/>
</dbReference>
<evidence type="ECO:0000313" key="1">
    <source>
        <dbReference type="EMBL" id="KAF3576491.1"/>
    </source>
</evidence>
<organism evidence="1 2">
    <name type="scientific">Brassica cretica</name>
    <name type="common">Mustard</name>
    <dbReference type="NCBI Taxonomy" id="69181"/>
    <lineage>
        <taxon>Eukaryota</taxon>
        <taxon>Viridiplantae</taxon>
        <taxon>Streptophyta</taxon>
        <taxon>Embryophyta</taxon>
        <taxon>Tracheophyta</taxon>
        <taxon>Spermatophyta</taxon>
        <taxon>Magnoliopsida</taxon>
        <taxon>eudicotyledons</taxon>
        <taxon>Gunneridae</taxon>
        <taxon>Pentapetalae</taxon>
        <taxon>rosids</taxon>
        <taxon>malvids</taxon>
        <taxon>Brassicales</taxon>
        <taxon>Brassicaceae</taxon>
        <taxon>Brassiceae</taxon>
        <taxon>Brassica</taxon>
    </lineage>
</organism>